<sequence>MDKTKSKNNNRIKEVRLSQHKTQKEVGKAVGKSDRAIAHYEKGIREPKLETWVKLADYFKVPVSYLQGLSEVNYRDEDALRAQFNSSDFAKRTGIHLTEKDKPVMDVTYLSLMQRDIDLSNVSKLKDVLFNDIRNIASKDYYQQLHKQFNQLSEKQISTLLFEETMLFALYLQDGNDEIKDKLYRLFANFYDENFR</sequence>
<evidence type="ECO:0000259" key="2">
    <source>
        <dbReference type="PROSITE" id="PS50943"/>
    </source>
</evidence>
<dbReference type="PANTHER" id="PTHR46558">
    <property type="entry name" value="TRACRIPTIONAL REGULATORY PROTEIN-RELATED-RELATED"/>
    <property type="match status" value="1"/>
</dbReference>
<dbReference type="Gene3D" id="1.10.260.40">
    <property type="entry name" value="lambda repressor-like DNA-binding domains"/>
    <property type="match status" value="1"/>
</dbReference>
<reference evidence="3" key="1">
    <citation type="journal article" date="2021" name="PeerJ">
        <title>Extensive microbial diversity within the chicken gut microbiome revealed by metagenomics and culture.</title>
        <authorList>
            <person name="Gilroy R."/>
            <person name="Ravi A."/>
            <person name="Getino M."/>
            <person name="Pursley I."/>
            <person name="Horton D.L."/>
            <person name="Alikhan N.F."/>
            <person name="Baker D."/>
            <person name="Gharbi K."/>
            <person name="Hall N."/>
            <person name="Watson M."/>
            <person name="Adriaenssens E.M."/>
            <person name="Foster-Nyarko E."/>
            <person name="Jarju S."/>
            <person name="Secka A."/>
            <person name="Antonio M."/>
            <person name="Oren A."/>
            <person name="Chaudhuri R.R."/>
            <person name="La Ragione R."/>
            <person name="Hildebrand F."/>
            <person name="Pallen M.J."/>
        </authorList>
    </citation>
    <scope>NUCLEOTIDE SEQUENCE</scope>
    <source>
        <strain evidence="3">ChiSxjej3B15-572</strain>
    </source>
</reference>
<proteinExistence type="predicted"/>
<evidence type="ECO:0000256" key="1">
    <source>
        <dbReference type="ARBA" id="ARBA00023125"/>
    </source>
</evidence>
<organism evidence="3 4">
    <name type="scientific">Candidatus Limosilactobacillus merdigallinarum</name>
    <dbReference type="NCBI Taxonomy" id="2838652"/>
    <lineage>
        <taxon>Bacteria</taxon>
        <taxon>Bacillati</taxon>
        <taxon>Bacillota</taxon>
        <taxon>Bacilli</taxon>
        <taxon>Lactobacillales</taxon>
        <taxon>Lactobacillaceae</taxon>
        <taxon>Limosilactobacillus</taxon>
    </lineage>
</organism>
<keyword evidence="1" id="KW-0238">DNA-binding</keyword>
<evidence type="ECO:0000313" key="4">
    <source>
        <dbReference type="Proteomes" id="UP000824231"/>
    </source>
</evidence>
<dbReference type="CDD" id="cd00093">
    <property type="entry name" value="HTH_XRE"/>
    <property type="match status" value="1"/>
</dbReference>
<feature type="domain" description="HTH cro/C1-type" evidence="2">
    <location>
        <begin position="12"/>
        <end position="66"/>
    </location>
</feature>
<gene>
    <name evidence="3" type="ORF">H9856_04235</name>
</gene>
<dbReference type="PROSITE" id="PS50943">
    <property type="entry name" value="HTH_CROC1"/>
    <property type="match status" value="1"/>
</dbReference>
<dbReference type="InterPro" id="IPR010982">
    <property type="entry name" value="Lambda_DNA-bd_dom_sf"/>
</dbReference>
<evidence type="ECO:0000313" key="3">
    <source>
        <dbReference type="EMBL" id="HIX35591.1"/>
    </source>
</evidence>
<dbReference type="AlphaFoldDB" id="A0A9D1VID1"/>
<dbReference type="PANTHER" id="PTHR46558:SF11">
    <property type="entry name" value="HTH-TYPE TRANSCRIPTIONAL REGULATOR XRE"/>
    <property type="match status" value="1"/>
</dbReference>
<dbReference type="Proteomes" id="UP000824231">
    <property type="component" value="Unassembled WGS sequence"/>
</dbReference>
<dbReference type="InterPro" id="IPR001387">
    <property type="entry name" value="Cro/C1-type_HTH"/>
</dbReference>
<dbReference type="SMART" id="SM00530">
    <property type="entry name" value="HTH_XRE"/>
    <property type="match status" value="1"/>
</dbReference>
<accession>A0A9D1VID1</accession>
<comment type="caution">
    <text evidence="3">The sequence shown here is derived from an EMBL/GenBank/DDBJ whole genome shotgun (WGS) entry which is preliminary data.</text>
</comment>
<dbReference type="EMBL" id="DXFH01000013">
    <property type="protein sequence ID" value="HIX35591.1"/>
    <property type="molecule type" value="Genomic_DNA"/>
</dbReference>
<name>A0A9D1VID1_9LACO</name>
<dbReference type="GO" id="GO:0003677">
    <property type="term" value="F:DNA binding"/>
    <property type="evidence" value="ECO:0007669"/>
    <property type="project" value="UniProtKB-KW"/>
</dbReference>
<protein>
    <submittedName>
        <fullName evidence="3">Helix-turn-helix domain-containing protein</fullName>
    </submittedName>
</protein>
<dbReference type="SUPFAM" id="SSF47413">
    <property type="entry name" value="lambda repressor-like DNA-binding domains"/>
    <property type="match status" value="1"/>
</dbReference>
<dbReference type="Pfam" id="PF01381">
    <property type="entry name" value="HTH_3"/>
    <property type="match status" value="1"/>
</dbReference>
<reference evidence="3" key="2">
    <citation type="submission" date="2021-04" db="EMBL/GenBank/DDBJ databases">
        <authorList>
            <person name="Gilroy R."/>
        </authorList>
    </citation>
    <scope>NUCLEOTIDE SEQUENCE</scope>
    <source>
        <strain evidence="3">ChiSxjej3B15-572</strain>
    </source>
</reference>